<name>A0A2H0VDY9_9BACT</name>
<organism evidence="1 2">
    <name type="scientific">Candidatus Doudnabacteria bacterium CG10_big_fil_rev_8_21_14_0_10_41_10</name>
    <dbReference type="NCBI Taxonomy" id="1974551"/>
    <lineage>
        <taxon>Bacteria</taxon>
        <taxon>Candidatus Doudnaibacteriota</taxon>
    </lineage>
</organism>
<reference evidence="2" key="1">
    <citation type="submission" date="2017-09" db="EMBL/GenBank/DDBJ databases">
        <title>Depth-based differentiation of microbial function through sediment-hosted aquifers and enrichment of novel symbionts in the deep terrestrial subsurface.</title>
        <authorList>
            <person name="Probst A.J."/>
            <person name="Ladd B."/>
            <person name="Jarett J.K."/>
            <person name="Geller-Mcgrath D.E."/>
            <person name="Sieber C.M.K."/>
            <person name="Emerson J.B."/>
            <person name="Anantharaman K."/>
            <person name="Thomas B.C."/>
            <person name="Malmstrom R."/>
            <person name="Stieglmeier M."/>
            <person name="Klingl A."/>
            <person name="Woyke T."/>
            <person name="Ryan C.M."/>
            <person name="Banfield J.F."/>
        </authorList>
    </citation>
    <scope>NUCLEOTIDE SEQUENCE [LARGE SCALE GENOMIC DNA]</scope>
</reference>
<protein>
    <submittedName>
        <fullName evidence="1">Uncharacterized protein</fullName>
    </submittedName>
</protein>
<proteinExistence type="predicted"/>
<gene>
    <name evidence="1" type="ORF">COT91_02030</name>
</gene>
<dbReference type="Proteomes" id="UP000230557">
    <property type="component" value="Unassembled WGS sequence"/>
</dbReference>
<comment type="caution">
    <text evidence="1">The sequence shown here is derived from an EMBL/GenBank/DDBJ whole genome shotgun (WGS) entry which is preliminary data.</text>
</comment>
<accession>A0A2H0VDY9</accession>
<evidence type="ECO:0000313" key="1">
    <source>
        <dbReference type="EMBL" id="PIR97318.1"/>
    </source>
</evidence>
<sequence length="119" mass="14326">MKNKTPTVVGVFVCETGIKQKKLLNSVCQPVSQHKYWYFLEPYQYKNVKSRKFFLETLFPKCNFLVLIQFFFASREINQFWEIIFRKNLLLFSLNKFVKHTILQVINRSNELRVITILL</sequence>
<evidence type="ECO:0000313" key="2">
    <source>
        <dbReference type="Proteomes" id="UP000230557"/>
    </source>
</evidence>
<dbReference type="AlphaFoldDB" id="A0A2H0VDY9"/>
<dbReference type="EMBL" id="PFAJ01000028">
    <property type="protein sequence ID" value="PIR97318.1"/>
    <property type="molecule type" value="Genomic_DNA"/>
</dbReference>